<dbReference type="Pfam" id="PF00174">
    <property type="entry name" value="Oxidored_molyb"/>
    <property type="match status" value="1"/>
</dbReference>
<evidence type="ECO:0000313" key="3">
    <source>
        <dbReference type="Proteomes" id="UP000093629"/>
    </source>
</evidence>
<dbReference type="InterPro" id="IPR000572">
    <property type="entry name" value="OxRdtase_Mopterin-bd_dom"/>
</dbReference>
<dbReference type="EMBL" id="LZLQ01000098">
    <property type="protein sequence ID" value="OBK14403.1"/>
    <property type="molecule type" value="Genomic_DNA"/>
</dbReference>
<protein>
    <submittedName>
        <fullName evidence="2">Molybdopterin-binding protein</fullName>
    </submittedName>
</protein>
<dbReference type="AlphaFoldDB" id="A0A1A3MWX5"/>
<evidence type="ECO:0000259" key="1">
    <source>
        <dbReference type="Pfam" id="PF00174"/>
    </source>
</evidence>
<gene>
    <name evidence="2" type="ORF">A5636_08565</name>
</gene>
<dbReference type="PANTHER" id="PTHR43032">
    <property type="entry name" value="PROTEIN-METHIONINE-SULFOXIDE REDUCTASE"/>
    <property type="match status" value="1"/>
</dbReference>
<accession>A0A1A3MWX5</accession>
<dbReference type="SUPFAM" id="SSF56524">
    <property type="entry name" value="Oxidoreductase molybdopterin-binding domain"/>
    <property type="match status" value="1"/>
</dbReference>
<evidence type="ECO:0000313" key="2">
    <source>
        <dbReference type="EMBL" id="OBK14403.1"/>
    </source>
</evidence>
<name>A0A1A3MWX5_MYCAS</name>
<dbReference type="Proteomes" id="UP000093629">
    <property type="component" value="Unassembled WGS sequence"/>
</dbReference>
<reference evidence="2 3" key="1">
    <citation type="submission" date="2016-06" db="EMBL/GenBank/DDBJ databases">
        <authorList>
            <person name="Kjaerup R.B."/>
            <person name="Dalgaard T.S."/>
            <person name="Juul-Madsen H.R."/>
        </authorList>
    </citation>
    <scope>NUCLEOTIDE SEQUENCE [LARGE SCALE GENOMIC DNA]</scope>
    <source>
        <strain evidence="2 3">1245139.5</strain>
    </source>
</reference>
<comment type="caution">
    <text evidence="2">The sequence shown here is derived from an EMBL/GenBank/DDBJ whole genome shotgun (WGS) entry which is preliminary data.</text>
</comment>
<proteinExistence type="predicted"/>
<dbReference type="Gene3D" id="3.90.420.10">
    <property type="entry name" value="Oxidoreductase, molybdopterin-binding domain"/>
    <property type="match status" value="1"/>
</dbReference>
<dbReference type="RefSeq" id="WP_065159565.1">
    <property type="nucleotide sequence ID" value="NZ_LZLQ01000098.1"/>
</dbReference>
<dbReference type="PANTHER" id="PTHR43032:SF4">
    <property type="entry name" value="OXIDOREDUCTASE MOLYBDOPTERIN-BINDING DOMAIN-CONTAINING PROTEIN"/>
    <property type="match status" value="1"/>
</dbReference>
<dbReference type="InterPro" id="IPR036374">
    <property type="entry name" value="OxRdtase_Mopterin-bd_sf"/>
</dbReference>
<feature type="domain" description="Oxidoreductase molybdopterin-binding" evidence="1">
    <location>
        <begin position="35"/>
        <end position="179"/>
    </location>
</feature>
<sequence>MSIVNKGFHGRRADSAVKLPPGQHLTVDFPVLQAGPTPRIDLDRWRFSIRDERGAIHAWTWTQLNSLPSERINVDIHCVTTWSKLDTRWEGVSLDTLFESIDTAAEFALVGSYGGYTTNLPLRDLRGGKAWVVYAYGGAPLTPTHGGPARLLVPHLYFWKSAKWVKSIELRDSDTPGFWEGLGYHNYGDPWREQRYTGD</sequence>
<keyword evidence="3" id="KW-1185">Reference proteome</keyword>
<organism evidence="2 3">
    <name type="scientific">Mycobacterium asiaticum</name>
    <dbReference type="NCBI Taxonomy" id="1790"/>
    <lineage>
        <taxon>Bacteria</taxon>
        <taxon>Bacillati</taxon>
        <taxon>Actinomycetota</taxon>
        <taxon>Actinomycetes</taxon>
        <taxon>Mycobacteriales</taxon>
        <taxon>Mycobacteriaceae</taxon>
        <taxon>Mycobacterium</taxon>
    </lineage>
</organism>
<dbReference type="OrthoDB" id="9795587at2"/>